<name>A0ABV3T2H8_9ACTN</name>
<feature type="chain" id="PRO_5045014012" description="Glucanase" evidence="1">
    <location>
        <begin position="32"/>
        <end position="403"/>
    </location>
</feature>
<keyword evidence="1" id="KW-0732">Signal</keyword>
<comment type="caution">
    <text evidence="2">The sequence shown here is derived from an EMBL/GenBank/DDBJ whole genome shotgun (WGS) entry which is preliminary data.</text>
</comment>
<evidence type="ECO:0000256" key="1">
    <source>
        <dbReference type="RuleBase" id="RU361186"/>
    </source>
</evidence>
<dbReference type="PANTHER" id="PTHR34876:SF4">
    <property type="entry name" value="1,4-BETA-D-GLUCAN CELLOBIOHYDROLASE C-RELATED"/>
    <property type="match status" value="1"/>
</dbReference>
<comment type="similarity">
    <text evidence="1">Belongs to the glycosyl hydrolase family 6.</text>
</comment>
<keyword evidence="1 2" id="KW-0378">Hydrolase</keyword>
<keyword evidence="1" id="KW-0119">Carbohydrate metabolism</keyword>
<keyword evidence="1" id="KW-0326">Glycosidase</keyword>
<dbReference type="InterPro" id="IPR036434">
    <property type="entry name" value="Beta_cellobiohydrolase_sf"/>
</dbReference>
<dbReference type="Proteomes" id="UP001556631">
    <property type="component" value="Unassembled WGS sequence"/>
</dbReference>
<dbReference type="PANTHER" id="PTHR34876">
    <property type="match status" value="1"/>
</dbReference>
<dbReference type="Gene3D" id="3.20.20.40">
    <property type="entry name" value="1, 4-beta cellobiohydrolase"/>
    <property type="match status" value="1"/>
</dbReference>
<sequence length="403" mass="43483">MPHPLRILPSRRALGAVLTALAIGAAAFAAAGVGAEAAGTTAVPAPKKITGAAYAQNRTNPLVGGTWAVNNGFWDNQYNRNVLYHWQHATGSTRTYLGRIATQPTALWFTANNSNPATRPTVVRDYIRQLQNGDTNSLVQMALFGMFAVQGGEKNKTKALTSAQVATYKAWITGVSKEIGSSRVAIIMEPDQALLFNRPGKPKSMWTGGTATRMKLVAWATKYIHDHNHRATVYLDAGDADWLNADQAAYLLAHTGVSYARGFALGATHYSATSADISHGAAIVAALAAKGVKGTHFVIDTADNGRPFTMDQFYARHPKSKGGFFDNSANCRSMTDTVCNALGIRPTWRVADAGTGQTWALRTVARTYLDGYLWFGRPWLKDQASPFVLSKAVAAAKYSPFQR</sequence>
<feature type="signal peptide" evidence="1">
    <location>
        <begin position="1"/>
        <end position="31"/>
    </location>
</feature>
<dbReference type="GO" id="GO:0016787">
    <property type="term" value="F:hydrolase activity"/>
    <property type="evidence" value="ECO:0007669"/>
    <property type="project" value="UniProtKB-KW"/>
</dbReference>
<dbReference type="SUPFAM" id="SSF51989">
    <property type="entry name" value="Glycosyl hydrolases family 6, cellulases"/>
    <property type="match status" value="1"/>
</dbReference>
<protein>
    <recommendedName>
        <fullName evidence="1">Glucanase</fullName>
        <ecNumber evidence="1">3.2.1.-</ecNumber>
    </recommendedName>
</protein>
<evidence type="ECO:0000313" key="3">
    <source>
        <dbReference type="Proteomes" id="UP001556631"/>
    </source>
</evidence>
<dbReference type="RefSeq" id="WP_367995381.1">
    <property type="nucleotide sequence ID" value="NZ_JBFPJR010000042.1"/>
</dbReference>
<organism evidence="2 3">
    <name type="scientific">Nocardioides eburneus</name>
    <dbReference type="NCBI Taxonomy" id="3231482"/>
    <lineage>
        <taxon>Bacteria</taxon>
        <taxon>Bacillati</taxon>
        <taxon>Actinomycetota</taxon>
        <taxon>Actinomycetes</taxon>
        <taxon>Propionibacteriales</taxon>
        <taxon>Nocardioidaceae</taxon>
        <taxon>Nocardioides</taxon>
    </lineage>
</organism>
<proteinExistence type="inferred from homology"/>
<dbReference type="EC" id="3.2.1.-" evidence="1"/>
<keyword evidence="1" id="KW-0624">Polysaccharide degradation</keyword>
<gene>
    <name evidence="2" type="ORF">AB3X52_17495</name>
</gene>
<reference evidence="2 3" key="1">
    <citation type="submission" date="2024-07" db="EMBL/GenBank/DDBJ databases">
        <authorList>
            <person name="Lee S."/>
            <person name="Kang M."/>
        </authorList>
    </citation>
    <scope>NUCLEOTIDE SEQUENCE [LARGE SCALE GENOMIC DNA]</scope>
    <source>
        <strain evidence="2 3">DS6</strain>
    </source>
</reference>
<evidence type="ECO:0000313" key="2">
    <source>
        <dbReference type="EMBL" id="MEX0429417.1"/>
    </source>
</evidence>
<dbReference type="EMBL" id="JBFPJR010000042">
    <property type="protein sequence ID" value="MEX0429417.1"/>
    <property type="molecule type" value="Genomic_DNA"/>
</dbReference>
<keyword evidence="1" id="KW-0136">Cellulose degradation</keyword>
<dbReference type="Pfam" id="PF01341">
    <property type="entry name" value="Glyco_hydro_6"/>
    <property type="match status" value="1"/>
</dbReference>
<dbReference type="PRINTS" id="PR00733">
    <property type="entry name" value="GLHYDRLASE6"/>
</dbReference>
<keyword evidence="3" id="KW-1185">Reference proteome</keyword>
<accession>A0ABV3T2H8</accession>
<dbReference type="InterPro" id="IPR016288">
    <property type="entry name" value="Beta_cellobiohydrolase"/>
</dbReference>